<comment type="caution">
    <text evidence="2">The sequence shown here is derived from an EMBL/GenBank/DDBJ whole genome shotgun (WGS) entry which is preliminary data.</text>
</comment>
<sequence>MESTLKVPGAEIFYRTRGSGPVLLLLPGGDGDADACDSLAVHLEDAFTVVTFDRRGLSRSTSTGAAPDLTIHADDAARVLAAVTHQPALVFGASIGALIALELTTRHPDQVRLAIAHEPPVGTLLPADTHAELAGDQLAVEKAHRRDGALAAMAQFVRLARLDFSDREPDVHFTPPGPERLPNLEFFLTHDAPAVRRYHPDITALRAHATKIVPAVGATTTGPIAQCAHALADLLNTPVTTLPGGHNGFASHPRALAVQLRTIFAAHR</sequence>
<dbReference type="Pfam" id="PF00561">
    <property type="entry name" value="Abhydrolase_1"/>
    <property type="match status" value="1"/>
</dbReference>
<dbReference type="EMBL" id="BAABHK010000006">
    <property type="protein sequence ID" value="GAA4628385.1"/>
    <property type="molecule type" value="Genomic_DNA"/>
</dbReference>
<feature type="domain" description="AB hydrolase-1" evidence="1">
    <location>
        <begin position="21"/>
        <end position="137"/>
    </location>
</feature>
<evidence type="ECO:0000259" key="1">
    <source>
        <dbReference type="Pfam" id="PF00561"/>
    </source>
</evidence>
<dbReference type="InterPro" id="IPR029058">
    <property type="entry name" value="AB_hydrolase_fold"/>
</dbReference>
<protein>
    <submittedName>
        <fullName evidence="2">Alpha/beta hydrolase</fullName>
    </submittedName>
</protein>
<dbReference type="InterPro" id="IPR000073">
    <property type="entry name" value="AB_hydrolase_1"/>
</dbReference>
<keyword evidence="3" id="KW-1185">Reference proteome</keyword>
<reference evidence="3" key="1">
    <citation type="journal article" date="2019" name="Int. J. Syst. Evol. Microbiol.">
        <title>The Global Catalogue of Microorganisms (GCM) 10K type strain sequencing project: providing services to taxonomists for standard genome sequencing and annotation.</title>
        <authorList>
            <consortium name="The Broad Institute Genomics Platform"/>
            <consortium name="The Broad Institute Genome Sequencing Center for Infectious Disease"/>
            <person name="Wu L."/>
            <person name="Ma J."/>
        </authorList>
    </citation>
    <scope>NUCLEOTIDE SEQUENCE [LARGE SCALE GENOMIC DNA]</scope>
    <source>
        <strain evidence="3">JCM 17939</strain>
    </source>
</reference>
<name>A0ABP8UCT5_9ACTN</name>
<dbReference type="Proteomes" id="UP001501442">
    <property type="component" value="Unassembled WGS sequence"/>
</dbReference>
<dbReference type="GO" id="GO:0016787">
    <property type="term" value="F:hydrolase activity"/>
    <property type="evidence" value="ECO:0007669"/>
    <property type="project" value="UniProtKB-KW"/>
</dbReference>
<dbReference type="RefSeq" id="WP_345432860.1">
    <property type="nucleotide sequence ID" value="NZ_BAABHK010000006.1"/>
</dbReference>
<evidence type="ECO:0000313" key="3">
    <source>
        <dbReference type="Proteomes" id="UP001501442"/>
    </source>
</evidence>
<dbReference type="Gene3D" id="3.40.50.1820">
    <property type="entry name" value="alpha/beta hydrolase"/>
    <property type="match status" value="1"/>
</dbReference>
<organism evidence="2 3">
    <name type="scientific">Actinoallomurus vinaceus</name>
    <dbReference type="NCBI Taxonomy" id="1080074"/>
    <lineage>
        <taxon>Bacteria</taxon>
        <taxon>Bacillati</taxon>
        <taxon>Actinomycetota</taxon>
        <taxon>Actinomycetes</taxon>
        <taxon>Streptosporangiales</taxon>
        <taxon>Thermomonosporaceae</taxon>
        <taxon>Actinoallomurus</taxon>
    </lineage>
</organism>
<gene>
    <name evidence="2" type="ORF">GCM10023196_044490</name>
</gene>
<evidence type="ECO:0000313" key="2">
    <source>
        <dbReference type="EMBL" id="GAA4628385.1"/>
    </source>
</evidence>
<keyword evidence="2" id="KW-0378">Hydrolase</keyword>
<dbReference type="PANTHER" id="PTHR43433:SF5">
    <property type="entry name" value="AB HYDROLASE-1 DOMAIN-CONTAINING PROTEIN"/>
    <property type="match status" value="1"/>
</dbReference>
<dbReference type="InterPro" id="IPR050471">
    <property type="entry name" value="AB_hydrolase"/>
</dbReference>
<proteinExistence type="predicted"/>
<accession>A0ABP8UCT5</accession>
<dbReference type="PANTHER" id="PTHR43433">
    <property type="entry name" value="HYDROLASE, ALPHA/BETA FOLD FAMILY PROTEIN"/>
    <property type="match status" value="1"/>
</dbReference>
<dbReference type="SUPFAM" id="SSF53474">
    <property type="entry name" value="alpha/beta-Hydrolases"/>
    <property type="match status" value="1"/>
</dbReference>